<dbReference type="EMBL" id="ML002208">
    <property type="protein sequence ID" value="RKP40471.1"/>
    <property type="molecule type" value="Genomic_DNA"/>
</dbReference>
<feature type="compositionally biased region" description="Polar residues" evidence="1">
    <location>
        <begin position="149"/>
        <end position="163"/>
    </location>
</feature>
<feature type="region of interest" description="Disordered" evidence="1">
    <location>
        <begin position="1"/>
        <end position="24"/>
    </location>
</feature>
<organism evidence="2 3">
    <name type="scientific">Dimargaris cristalligena</name>
    <dbReference type="NCBI Taxonomy" id="215637"/>
    <lineage>
        <taxon>Eukaryota</taxon>
        <taxon>Fungi</taxon>
        <taxon>Fungi incertae sedis</taxon>
        <taxon>Zoopagomycota</taxon>
        <taxon>Kickxellomycotina</taxon>
        <taxon>Dimargaritomycetes</taxon>
        <taxon>Dimargaritales</taxon>
        <taxon>Dimargaritaceae</taxon>
        <taxon>Dimargaris</taxon>
    </lineage>
</organism>
<evidence type="ECO:0000313" key="2">
    <source>
        <dbReference type="EMBL" id="RKP40471.1"/>
    </source>
</evidence>
<proteinExistence type="predicted"/>
<evidence type="ECO:0000256" key="1">
    <source>
        <dbReference type="SAM" id="MobiDB-lite"/>
    </source>
</evidence>
<evidence type="ECO:0000313" key="3">
    <source>
        <dbReference type="Proteomes" id="UP000268162"/>
    </source>
</evidence>
<dbReference type="Proteomes" id="UP000268162">
    <property type="component" value="Unassembled WGS sequence"/>
</dbReference>
<gene>
    <name evidence="2" type="ORF">BJ085DRAFT_30488</name>
</gene>
<sequence>MVQTTQTPPGALGPKARPSLLTDQSPPAFSFLSAAAPAFKPTLIKRTSQTIIIRDPNDPSVVKNIAALKASVQPPPPPGSAKQSAPTTPTPRPAFTAGDAPPGSATSFDAPPYSPYPESSVVSFPRLPDTPPLDPPMELPPTASLFETLPNSLPARNSPSYPKSTKLGLVRPFVPSSKPPLASDSATHPTSSVPALKAVPLARVPSSTPTLTYSAAPIRAVATNPLPLGLPPLSGSYPMPSHHHSGQPPSSHRRGRHLFTADVELHNRALHRVKVFEHDNPADIANRIVREHSVPSPTTSAARLTKILQQRKGQALLGIRIMYGNQP</sequence>
<feature type="region of interest" description="Disordered" evidence="1">
    <location>
        <begin position="232"/>
        <end position="254"/>
    </location>
</feature>
<dbReference type="STRING" id="215637.A0A4Q0A4G8"/>
<protein>
    <submittedName>
        <fullName evidence="2">Uncharacterized protein</fullName>
    </submittedName>
</protein>
<dbReference type="AlphaFoldDB" id="A0A4Q0A4G8"/>
<feature type="region of interest" description="Disordered" evidence="1">
    <location>
        <begin position="70"/>
        <end position="166"/>
    </location>
</feature>
<feature type="compositionally biased region" description="Basic residues" evidence="1">
    <location>
        <begin position="241"/>
        <end position="254"/>
    </location>
</feature>
<keyword evidence="3" id="KW-1185">Reference proteome</keyword>
<feature type="compositionally biased region" description="Pro residues" evidence="1">
    <location>
        <begin position="128"/>
        <end position="139"/>
    </location>
</feature>
<feature type="compositionally biased region" description="Low complexity" evidence="1">
    <location>
        <begin position="116"/>
        <end position="127"/>
    </location>
</feature>
<accession>A0A4Q0A4G8</accession>
<reference evidence="3" key="1">
    <citation type="journal article" date="2018" name="Nat. Microbiol.">
        <title>Leveraging single-cell genomics to expand the fungal tree of life.</title>
        <authorList>
            <person name="Ahrendt S.R."/>
            <person name="Quandt C.A."/>
            <person name="Ciobanu D."/>
            <person name="Clum A."/>
            <person name="Salamov A."/>
            <person name="Andreopoulos B."/>
            <person name="Cheng J.F."/>
            <person name="Woyke T."/>
            <person name="Pelin A."/>
            <person name="Henrissat B."/>
            <person name="Reynolds N.K."/>
            <person name="Benny G.L."/>
            <person name="Smith M.E."/>
            <person name="James T.Y."/>
            <person name="Grigoriev I.V."/>
        </authorList>
    </citation>
    <scope>NUCLEOTIDE SEQUENCE [LARGE SCALE GENOMIC DNA]</scope>
    <source>
        <strain evidence="3">RSA 468</strain>
    </source>
</reference>
<name>A0A4Q0A4G8_9FUNG</name>